<feature type="transmembrane region" description="Helical" evidence="1">
    <location>
        <begin position="58"/>
        <end position="76"/>
    </location>
</feature>
<name>A0A450XY36_9GAMM</name>
<proteinExistence type="predicted"/>
<protein>
    <submittedName>
        <fullName evidence="2">Uncharacterized protein</fullName>
    </submittedName>
</protein>
<accession>A0A450XY36</accession>
<evidence type="ECO:0000313" key="2">
    <source>
        <dbReference type="EMBL" id="VFK34219.1"/>
    </source>
</evidence>
<keyword evidence="1" id="KW-1133">Transmembrane helix</keyword>
<keyword evidence="1" id="KW-0472">Membrane</keyword>
<sequence>MRLATKLAMGEIFSRRHGIDRVTRGNRLNLWLARADPREKPEKSRGFLGALAHGYADYASGIVLGLSALLITLAVFA</sequence>
<organism evidence="2">
    <name type="scientific">Candidatus Kentrum sp. LPFa</name>
    <dbReference type="NCBI Taxonomy" id="2126335"/>
    <lineage>
        <taxon>Bacteria</taxon>
        <taxon>Pseudomonadati</taxon>
        <taxon>Pseudomonadota</taxon>
        <taxon>Gammaproteobacteria</taxon>
        <taxon>Candidatus Kentrum</taxon>
    </lineage>
</organism>
<dbReference type="AlphaFoldDB" id="A0A450XY36"/>
<gene>
    <name evidence="2" type="ORF">BECKLPF1236C_GA0070990_102535</name>
</gene>
<evidence type="ECO:0000256" key="1">
    <source>
        <dbReference type="SAM" id="Phobius"/>
    </source>
</evidence>
<reference evidence="2" key="1">
    <citation type="submission" date="2019-02" db="EMBL/GenBank/DDBJ databases">
        <authorList>
            <person name="Gruber-Vodicka R. H."/>
            <person name="Seah K. B. B."/>
        </authorList>
    </citation>
    <scope>NUCLEOTIDE SEQUENCE</scope>
    <source>
        <strain evidence="2">BECK_S426</strain>
    </source>
</reference>
<dbReference type="EMBL" id="CAADFP010000253">
    <property type="protein sequence ID" value="VFK34219.1"/>
    <property type="molecule type" value="Genomic_DNA"/>
</dbReference>
<keyword evidence="1" id="KW-0812">Transmembrane</keyword>